<name>A0A5C6TQV6_9SPHN</name>
<proteinExistence type="predicted"/>
<dbReference type="Gene3D" id="3.40.50.720">
    <property type="entry name" value="NAD(P)-binding Rossmann-like Domain"/>
    <property type="match status" value="1"/>
</dbReference>
<dbReference type="SUPFAM" id="SSF51735">
    <property type="entry name" value="NAD(P)-binding Rossmann-fold domains"/>
    <property type="match status" value="1"/>
</dbReference>
<dbReference type="Proteomes" id="UP000321249">
    <property type="component" value="Unassembled WGS sequence"/>
</dbReference>
<dbReference type="AlphaFoldDB" id="A0A5C6TQV6"/>
<evidence type="ECO:0000313" key="2">
    <source>
        <dbReference type="EMBL" id="TXC62842.1"/>
    </source>
</evidence>
<comment type="caution">
    <text evidence="2">The sequence shown here is derived from an EMBL/GenBank/DDBJ whole genome shotgun (WGS) entry which is preliminary data.</text>
</comment>
<dbReference type="OrthoDB" id="528778at2"/>
<organism evidence="2 3">
    <name type="scientific">Allosphingosinicella ginsenosidimutans</name>
    <dbReference type="NCBI Taxonomy" id="1176539"/>
    <lineage>
        <taxon>Bacteria</taxon>
        <taxon>Pseudomonadati</taxon>
        <taxon>Pseudomonadota</taxon>
        <taxon>Alphaproteobacteria</taxon>
        <taxon>Sphingomonadales</taxon>
        <taxon>Sphingomonadaceae</taxon>
        <taxon>Allosphingosinicella</taxon>
    </lineage>
</organism>
<sequence>MRRILLLGGTGNFGTHIARRLAGDPNIQLLIAGRSRAKAESAAARLKAVNPAEGHEMDMAGDLAAAFAAARPDLVIHTVGPFQGQPYRVAEAAIAAGAHYLDLADARAFVTGIDALDERARAAGVAVISGASSVPCLSAAIIDAFRPRFGALSSVDYGISTAAQGISGLATATAILSYVGRPIRQWRAGAWRVTHGWQGLHGETYPELGRRLFGDCDIPDLDLFPARYEGLQTVRFGAGHELALIHLGTWALSWPVRAHLFPGLDRIARFLLAAARLLDPIGTGRSGLHMILGGTDEAGAPKTIRFYLIARQGHGPYIPCVPAILLASRFAAGRAFTPGARPCLDLITLDEYLAALADLDVSTFVLENEDRRH</sequence>
<dbReference type="PANTHER" id="PTHR43796:SF2">
    <property type="entry name" value="CARBOXYNORSPERMIDINE SYNTHASE"/>
    <property type="match status" value="1"/>
</dbReference>
<gene>
    <name evidence="2" type="ORF">FRZ32_03670</name>
</gene>
<keyword evidence="3" id="KW-1185">Reference proteome</keyword>
<dbReference type="InterPro" id="IPR005097">
    <property type="entry name" value="Sacchrp_dh_NADP-bd"/>
</dbReference>
<dbReference type="RefSeq" id="WP_147042229.1">
    <property type="nucleotide sequence ID" value="NZ_BAABIR010000002.1"/>
</dbReference>
<evidence type="ECO:0000259" key="1">
    <source>
        <dbReference type="Pfam" id="PF03435"/>
    </source>
</evidence>
<reference evidence="2 3" key="1">
    <citation type="journal article" date="2015" name="J. Microbiol.">
        <title>Sphingosinicella ginsenosidimutans sp. nov., with ginsenoside converting activity.</title>
        <authorList>
            <person name="Kim J.K."/>
            <person name="Kang M.S."/>
            <person name="Park S.C."/>
            <person name="Kim K.M."/>
            <person name="Choi K."/>
            <person name="Yoon M.H."/>
            <person name="Im W.T."/>
        </authorList>
    </citation>
    <scope>NUCLEOTIDE SEQUENCE [LARGE SCALE GENOMIC DNA]</scope>
    <source>
        <strain evidence="2 3">BS-11</strain>
    </source>
</reference>
<feature type="domain" description="Saccharopine dehydrogenase NADP binding" evidence="1">
    <location>
        <begin position="4"/>
        <end position="128"/>
    </location>
</feature>
<dbReference type="PANTHER" id="PTHR43796">
    <property type="entry name" value="CARBOXYNORSPERMIDINE SYNTHASE"/>
    <property type="match status" value="1"/>
</dbReference>
<dbReference type="EMBL" id="VOQQ01000001">
    <property type="protein sequence ID" value="TXC62842.1"/>
    <property type="molecule type" value="Genomic_DNA"/>
</dbReference>
<evidence type="ECO:0000313" key="3">
    <source>
        <dbReference type="Proteomes" id="UP000321249"/>
    </source>
</evidence>
<protein>
    <submittedName>
        <fullName evidence="2">NAD-dependent epimerase/dehydratase family protein</fullName>
    </submittedName>
</protein>
<accession>A0A5C6TQV6</accession>
<dbReference type="Pfam" id="PF03435">
    <property type="entry name" value="Sacchrp_dh_NADP"/>
    <property type="match status" value="1"/>
</dbReference>
<dbReference type="InterPro" id="IPR036291">
    <property type="entry name" value="NAD(P)-bd_dom_sf"/>
</dbReference>